<dbReference type="PANTHER" id="PTHR37293">
    <property type="entry name" value="PHAGE REPLICATION PROTEIN-RELATED"/>
    <property type="match status" value="1"/>
</dbReference>
<evidence type="ECO:0000256" key="2">
    <source>
        <dbReference type="SAM" id="MobiDB-lite"/>
    </source>
</evidence>
<evidence type="ECO:0000256" key="1">
    <source>
        <dbReference type="ARBA" id="ARBA00093462"/>
    </source>
</evidence>
<sequence length="239" mass="28121">MMEEREASFMNRFVGAGQTVINNLILHHYRQIGMTTAQLMVYLQLKSYIDRGIPSPDINVIAQNLGTQATQVYELMHQMIEQKLMTHKTQVDEAGKQSDYYDFSILLEKLAQLDQQKETKVEEVKQDNQRSDVFDKIEVEFGRPLSPIEMETVSKWIDEDHYSVDLILIALQEAVLNQVWNLKYMDRILRSWEKQHITTTQQIDQQRKNRTQQQGKNNQEHQQKRVNGPKIPLFKITDE</sequence>
<evidence type="ECO:0000313" key="5">
    <source>
        <dbReference type="EMBL" id="BAP85612.1"/>
    </source>
</evidence>
<dbReference type="SUPFAM" id="SSF158499">
    <property type="entry name" value="DnaD domain-like"/>
    <property type="match status" value="1"/>
</dbReference>
<dbReference type="InterPro" id="IPR053162">
    <property type="entry name" value="DnaD"/>
</dbReference>
<dbReference type="PANTHER" id="PTHR37293:SF6">
    <property type="entry name" value="DNA REPLICATION PROTEIN DNAD"/>
    <property type="match status" value="1"/>
</dbReference>
<dbReference type="Gene3D" id="1.10.10.10">
    <property type="entry name" value="Winged helix-like DNA-binding domain superfamily/Winged helix DNA-binding domain"/>
    <property type="match status" value="1"/>
</dbReference>
<dbReference type="Gene3D" id="1.10.10.630">
    <property type="entry name" value="DnaD domain-like"/>
    <property type="match status" value="1"/>
</dbReference>
<dbReference type="AlphaFoldDB" id="A0A0A1GTL2"/>
<dbReference type="NCBIfam" id="TIGR01446">
    <property type="entry name" value="DnaD_dom"/>
    <property type="match status" value="1"/>
</dbReference>
<evidence type="ECO:0000259" key="3">
    <source>
        <dbReference type="Pfam" id="PF07261"/>
    </source>
</evidence>
<dbReference type="InterPro" id="IPR036388">
    <property type="entry name" value="WH-like_DNA-bd_sf"/>
</dbReference>
<dbReference type="InterPro" id="IPR006343">
    <property type="entry name" value="DnaB/C_C"/>
</dbReference>
<dbReference type="Pfam" id="PF21984">
    <property type="entry name" value="DnaD_N"/>
    <property type="match status" value="1"/>
</dbReference>
<accession>A0A0A1GTL2</accession>
<comment type="similarity">
    <text evidence="1">Belongs to the DnaB/DnaD family.</text>
</comment>
<proteinExistence type="inferred from homology"/>
<dbReference type="InterPro" id="IPR034829">
    <property type="entry name" value="DnaD-like_sf"/>
</dbReference>
<feature type="domain" description="DnaB/C C-terminal" evidence="3">
    <location>
        <begin position="134"/>
        <end position="206"/>
    </location>
</feature>
<dbReference type="HOGENOM" id="CLU_091656_0_1_9"/>
<dbReference type="KEGG" id="lho:LOOC260_110730"/>
<dbReference type="Pfam" id="PF07261">
    <property type="entry name" value="DnaB_2"/>
    <property type="match status" value="1"/>
</dbReference>
<gene>
    <name evidence="5" type="ORF">LOOC260_110730</name>
</gene>
<feature type="region of interest" description="Disordered" evidence="2">
    <location>
        <begin position="200"/>
        <end position="231"/>
    </location>
</feature>
<evidence type="ECO:0000313" key="6">
    <source>
        <dbReference type="Proteomes" id="UP000031620"/>
    </source>
</evidence>
<dbReference type="InterPro" id="IPR053843">
    <property type="entry name" value="DnaD_N"/>
</dbReference>
<reference evidence="5 6" key="1">
    <citation type="submission" date="2014-11" db="EMBL/GenBank/DDBJ databases">
        <title>Complete genome sequence and analysis of Lactobacillus hokkaidonensis LOOC260T.</title>
        <authorList>
            <person name="Tanizawa Y."/>
            <person name="Tohno M."/>
            <person name="Kaminuma E."/>
            <person name="Nakamura Y."/>
            <person name="Arita M."/>
        </authorList>
    </citation>
    <scope>NUCLEOTIDE SEQUENCE [LARGE SCALE GENOMIC DNA]</scope>
    <source>
        <strain evidence="5 6">LOOC260</strain>
    </source>
</reference>
<feature type="domain" description="DnaD N-terminal" evidence="4">
    <location>
        <begin position="21"/>
        <end position="119"/>
    </location>
</feature>
<dbReference type="EMBL" id="AP014680">
    <property type="protein sequence ID" value="BAP85612.1"/>
    <property type="molecule type" value="Genomic_DNA"/>
</dbReference>
<organism evidence="5 6">
    <name type="scientific">Paucilactobacillus hokkaidonensis JCM 18461</name>
    <dbReference type="NCBI Taxonomy" id="1291742"/>
    <lineage>
        <taxon>Bacteria</taxon>
        <taxon>Bacillati</taxon>
        <taxon>Bacillota</taxon>
        <taxon>Bacilli</taxon>
        <taxon>Lactobacillales</taxon>
        <taxon>Lactobacillaceae</taxon>
        <taxon>Paucilactobacillus</taxon>
    </lineage>
</organism>
<dbReference type="Proteomes" id="UP000031620">
    <property type="component" value="Chromosome"/>
</dbReference>
<evidence type="ECO:0000259" key="4">
    <source>
        <dbReference type="Pfam" id="PF21984"/>
    </source>
</evidence>
<protein>
    <submittedName>
        <fullName evidence="5">DNA replication protein DnaD</fullName>
    </submittedName>
</protein>
<dbReference type="STRING" id="1291742.LOOC260_110730"/>
<name>A0A0A1GTL2_9LACO</name>